<dbReference type="SUPFAM" id="SSF51735">
    <property type="entry name" value="NAD(P)-binding Rossmann-fold domains"/>
    <property type="match status" value="1"/>
</dbReference>
<dbReference type="PANTHER" id="PTHR42760:SF50">
    <property type="entry name" value="SHORT-CHAIN DEHYDROGENASE-RELATED"/>
    <property type="match status" value="1"/>
</dbReference>
<name>A0ABZ1ZW64_STRNV</name>
<organism evidence="3 4">
    <name type="scientific">Streptomyces niveus</name>
    <name type="common">Streptomyces spheroides</name>
    <dbReference type="NCBI Taxonomy" id="193462"/>
    <lineage>
        <taxon>Bacteria</taxon>
        <taxon>Bacillati</taxon>
        <taxon>Actinomycetota</taxon>
        <taxon>Actinomycetes</taxon>
        <taxon>Kitasatosporales</taxon>
        <taxon>Streptomycetaceae</taxon>
        <taxon>Streptomyces</taxon>
    </lineage>
</organism>
<dbReference type="SMART" id="SM00822">
    <property type="entry name" value="PKS_KR"/>
    <property type="match status" value="1"/>
</dbReference>
<dbReference type="Proteomes" id="UP001432209">
    <property type="component" value="Chromosome"/>
</dbReference>
<dbReference type="Pfam" id="PF13561">
    <property type="entry name" value="adh_short_C2"/>
    <property type="match status" value="1"/>
</dbReference>
<sequence>MKDLQGKRVLVTGGSRGIGAAIALTLARNGADVAISYERAADRAQDIVDQIDREGQHGIAVQANSADPDANERLVEHAVRDLGGLDILVNNAGTIRHGDLVDLSPDDISTVLHVNVRGTVLTTRAAIPHLKEGSRIITIGSTHGDRVPFSGVTLYALTKSAHHSFTRGLARELGPTNITVNLVQPGPIDTDLNPRNGGDADYIRSLVPLGRYGTTDEVAALVAFLASPASSYVTGSVITIDGGMNA</sequence>
<accession>A0ABZ1ZW64</accession>
<dbReference type="PANTHER" id="PTHR42760">
    <property type="entry name" value="SHORT-CHAIN DEHYDROGENASES/REDUCTASES FAMILY MEMBER"/>
    <property type="match status" value="1"/>
</dbReference>
<dbReference type="InterPro" id="IPR057326">
    <property type="entry name" value="KR_dom"/>
</dbReference>
<evidence type="ECO:0000313" key="3">
    <source>
        <dbReference type="EMBL" id="WUX50713.1"/>
    </source>
</evidence>
<dbReference type="RefSeq" id="WP_329074346.1">
    <property type="nucleotide sequence ID" value="NZ_CP109495.1"/>
</dbReference>
<keyword evidence="4" id="KW-1185">Reference proteome</keyword>
<dbReference type="InterPro" id="IPR036291">
    <property type="entry name" value="NAD(P)-bd_dom_sf"/>
</dbReference>
<protein>
    <submittedName>
        <fullName evidence="3">3-oxoacyl-ACP reductase FabG</fullName>
    </submittedName>
</protein>
<evidence type="ECO:0000313" key="4">
    <source>
        <dbReference type="Proteomes" id="UP001432209"/>
    </source>
</evidence>
<dbReference type="CDD" id="cd05233">
    <property type="entry name" value="SDR_c"/>
    <property type="match status" value="1"/>
</dbReference>
<dbReference type="PRINTS" id="PR00081">
    <property type="entry name" value="GDHRDH"/>
</dbReference>
<dbReference type="PRINTS" id="PR00080">
    <property type="entry name" value="SDRFAMILY"/>
</dbReference>
<dbReference type="InterPro" id="IPR002347">
    <property type="entry name" value="SDR_fam"/>
</dbReference>
<evidence type="ECO:0000256" key="1">
    <source>
        <dbReference type="ARBA" id="ARBA00006484"/>
    </source>
</evidence>
<dbReference type="Gene3D" id="3.40.50.720">
    <property type="entry name" value="NAD(P)-binding Rossmann-like Domain"/>
    <property type="match status" value="1"/>
</dbReference>
<feature type="domain" description="Ketoreductase" evidence="2">
    <location>
        <begin position="7"/>
        <end position="191"/>
    </location>
</feature>
<proteinExistence type="inferred from homology"/>
<dbReference type="EMBL" id="CP109495">
    <property type="protein sequence ID" value="WUX50713.1"/>
    <property type="molecule type" value="Genomic_DNA"/>
</dbReference>
<gene>
    <name evidence="3" type="ORF">OG442_03600</name>
</gene>
<evidence type="ECO:0000259" key="2">
    <source>
        <dbReference type="SMART" id="SM00822"/>
    </source>
</evidence>
<reference evidence="3" key="1">
    <citation type="submission" date="2022-10" db="EMBL/GenBank/DDBJ databases">
        <title>The complete genomes of actinobacterial strains from the NBC collection.</title>
        <authorList>
            <person name="Joergensen T.S."/>
            <person name="Alvarez Arevalo M."/>
            <person name="Sterndorff E.B."/>
            <person name="Faurdal D."/>
            <person name="Vuksanovic O."/>
            <person name="Mourched A.-S."/>
            <person name="Charusanti P."/>
            <person name="Shaw S."/>
            <person name="Blin K."/>
            <person name="Weber T."/>
        </authorList>
    </citation>
    <scope>NUCLEOTIDE SEQUENCE</scope>
    <source>
        <strain evidence="3">NBC_01432</strain>
    </source>
</reference>
<comment type="similarity">
    <text evidence="1">Belongs to the short-chain dehydrogenases/reductases (SDR) family.</text>
</comment>